<dbReference type="Pfam" id="PF00497">
    <property type="entry name" value="SBP_bac_3"/>
    <property type="match status" value="1"/>
</dbReference>
<keyword evidence="3" id="KW-0813">Transport</keyword>
<feature type="transmembrane region" description="Helical" evidence="13">
    <location>
        <begin position="562"/>
        <end position="580"/>
    </location>
</feature>
<evidence type="ECO:0000256" key="2">
    <source>
        <dbReference type="ARBA" id="ARBA00008685"/>
    </source>
</evidence>
<evidence type="ECO:0000256" key="4">
    <source>
        <dbReference type="ARBA" id="ARBA00022692"/>
    </source>
</evidence>
<dbReference type="SMART" id="SM00079">
    <property type="entry name" value="PBPe"/>
    <property type="match status" value="2"/>
</dbReference>
<gene>
    <name evidence="16" type="ORF">LSAT_V11C900460930</name>
</gene>
<evidence type="ECO:0000256" key="12">
    <source>
        <dbReference type="ARBA" id="ARBA00023303"/>
    </source>
</evidence>
<dbReference type="InterPro" id="IPR001320">
    <property type="entry name" value="Iontro_rcpt_C"/>
</dbReference>
<evidence type="ECO:0000256" key="8">
    <source>
        <dbReference type="ARBA" id="ARBA00023136"/>
    </source>
</evidence>
<keyword evidence="6 13" id="KW-1133">Transmembrane helix</keyword>
<dbReference type="GO" id="GO:0038023">
    <property type="term" value="F:signaling receptor activity"/>
    <property type="evidence" value="ECO:0000318"/>
    <property type="project" value="GO_Central"/>
</dbReference>
<dbReference type="FunFam" id="3.40.50.2300:FF:000081">
    <property type="entry name" value="Glutamate receptor"/>
    <property type="match status" value="1"/>
</dbReference>
<dbReference type="Pfam" id="PF10613">
    <property type="entry name" value="Lig_chan-Glu_bd"/>
    <property type="match status" value="1"/>
</dbReference>
<organism evidence="16 17">
    <name type="scientific">Lactuca sativa</name>
    <name type="common">Garden lettuce</name>
    <dbReference type="NCBI Taxonomy" id="4236"/>
    <lineage>
        <taxon>Eukaryota</taxon>
        <taxon>Viridiplantae</taxon>
        <taxon>Streptophyta</taxon>
        <taxon>Embryophyta</taxon>
        <taxon>Tracheophyta</taxon>
        <taxon>Spermatophyta</taxon>
        <taxon>Magnoliopsida</taxon>
        <taxon>eudicotyledons</taxon>
        <taxon>Gunneridae</taxon>
        <taxon>Pentapetalae</taxon>
        <taxon>asterids</taxon>
        <taxon>campanulids</taxon>
        <taxon>Asterales</taxon>
        <taxon>Asteraceae</taxon>
        <taxon>Cichorioideae</taxon>
        <taxon>Cichorieae</taxon>
        <taxon>Lactucinae</taxon>
        <taxon>Lactuca</taxon>
    </lineage>
</organism>
<feature type="signal peptide" evidence="14">
    <location>
        <begin position="1"/>
        <end position="24"/>
    </location>
</feature>
<feature type="transmembrane region" description="Helical" evidence="13">
    <location>
        <begin position="794"/>
        <end position="814"/>
    </location>
</feature>
<feature type="transmembrane region" description="Helical" evidence="13">
    <location>
        <begin position="899"/>
        <end position="920"/>
    </location>
</feature>
<evidence type="ECO:0000313" key="16">
    <source>
        <dbReference type="EMBL" id="KAJ0187008.1"/>
    </source>
</evidence>
<keyword evidence="17" id="KW-1185">Reference proteome</keyword>
<comment type="similarity">
    <text evidence="2">Belongs to the glutamate-gated ion channel (TC 1.A.10.1) family.</text>
</comment>
<keyword evidence="9" id="KW-0675">Receptor</keyword>
<dbReference type="InterPro" id="IPR019594">
    <property type="entry name" value="Glu/Gly-bd"/>
</dbReference>
<name>A0A9R1UH97_LACSA</name>
<evidence type="ECO:0000256" key="10">
    <source>
        <dbReference type="ARBA" id="ARBA00023180"/>
    </source>
</evidence>
<evidence type="ECO:0000256" key="1">
    <source>
        <dbReference type="ARBA" id="ARBA00004141"/>
    </source>
</evidence>
<dbReference type="InterPro" id="IPR001828">
    <property type="entry name" value="ANF_lig-bd_rcpt"/>
</dbReference>
<feature type="domain" description="Ionotropic glutamate receptor C-terminal" evidence="15">
    <location>
        <begin position="440"/>
        <end position="769"/>
    </location>
</feature>
<keyword evidence="12" id="KW-0407">Ion channel</keyword>
<reference evidence="16 17" key="1">
    <citation type="journal article" date="2017" name="Nat. Commun.">
        <title>Genome assembly with in vitro proximity ligation data and whole-genome triplication in lettuce.</title>
        <authorList>
            <person name="Reyes-Chin-Wo S."/>
            <person name="Wang Z."/>
            <person name="Yang X."/>
            <person name="Kozik A."/>
            <person name="Arikit S."/>
            <person name="Song C."/>
            <person name="Xia L."/>
            <person name="Froenicke L."/>
            <person name="Lavelle D.O."/>
            <person name="Truco M.J."/>
            <person name="Xia R."/>
            <person name="Zhu S."/>
            <person name="Xu C."/>
            <person name="Xu H."/>
            <person name="Xu X."/>
            <person name="Cox K."/>
            <person name="Korf I."/>
            <person name="Meyers B.C."/>
            <person name="Michelmore R.W."/>
        </authorList>
    </citation>
    <scope>NUCLEOTIDE SEQUENCE [LARGE SCALE GENOMIC DNA]</scope>
    <source>
        <strain evidence="17">cv. Salinas</strain>
        <tissue evidence="16">Seedlings</tissue>
    </source>
</reference>
<dbReference type="SUPFAM" id="SSF53822">
    <property type="entry name" value="Periplasmic binding protein-like I"/>
    <property type="match status" value="1"/>
</dbReference>
<evidence type="ECO:0000256" key="6">
    <source>
        <dbReference type="ARBA" id="ARBA00022989"/>
    </source>
</evidence>
<dbReference type="InterPro" id="IPR044440">
    <property type="entry name" value="GABAb_receptor_plant_PBP1"/>
</dbReference>
<dbReference type="CDD" id="cd19990">
    <property type="entry name" value="PBP1_GABAb_receptor_plant"/>
    <property type="match status" value="1"/>
</dbReference>
<evidence type="ECO:0000259" key="15">
    <source>
        <dbReference type="SMART" id="SM00079"/>
    </source>
</evidence>
<dbReference type="Gene3D" id="1.10.287.70">
    <property type="match status" value="1"/>
</dbReference>
<comment type="subcellular location">
    <subcellularLocation>
        <location evidence="1">Membrane</location>
        <topology evidence="1">Multi-pass membrane protein</topology>
    </subcellularLocation>
</comment>
<dbReference type="InterPro" id="IPR015683">
    <property type="entry name" value="Ionotropic_Glu_rcpt"/>
</dbReference>
<dbReference type="PANTHER" id="PTHR18966">
    <property type="entry name" value="IONOTROPIC GLUTAMATE RECEPTOR"/>
    <property type="match status" value="1"/>
</dbReference>
<feature type="transmembrane region" description="Helical" evidence="13">
    <location>
        <begin position="622"/>
        <end position="646"/>
    </location>
</feature>
<keyword evidence="4 13" id="KW-0812">Transmembrane</keyword>
<dbReference type="GO" id="GO:0005886">
    <property type="term" value="C:plasma membrane"/>
    <property type="evidence" value="ECO:0000318"/>
    <property type="project" value="GO_Central"/>
</dbReference>
<dbReference type="Pfam" id="PF01094">
    <property type="entry name" value="ANF_receptor"/>
    <property type="match status" value="1"/>
</dbReference>
<accession>A0A9R1UH97</accession>
<feature type="domain" description="Ionotropic glutamate receptor C-terminal" evidence="15">
    <location>
        <begin position="811"/>
        <end position="1068"/>
    </location>
</feature>
<proteinExistence type="inferred from homology"/>
<dbReference type="Pfam" id="PF00060">
    <property type="entry name" value="Lig_chan"/>
    <property type="match status" value="1"/>
</dbReference>
<evidence type="ECO:0000256" key="7">
    <source>
        <dbReference type="ARBA" id="ARBA00023065"/>
    </source>
</evidence>
<evidence type="ECO:0000256" key="11">
    <source>
        <dbReference type="ARBA" id="ARBA00023286"/>
    </source>
</evidence>
<dbReference type="AlphaFoldDB" id="A0A9R1UH97"/>
<dbReference type="Proteomes" id="UP000235145">
    <property type="component" value="Unassembled WGS sequence"/>
</dbReference>
<comment type="caution">
    <text evidence="16">The sequence shown here is derived from an EMBL/GenBank/DDBJ whole genome shotgun (WGS) entry which is preliminary data.</text>
</comment>
<keyword evidence="8 13" id="KW-0472">Membrane</keyword>
<evidence type="ECO:0000313" key="17">
    <source>
        <dbReference type="Proteomes" id="UP000235145"/>
    </source>
</evidence>
<dbReference type="InterPro" id="IPR028082">
    <property type="entry name" value="Peripla_BP_I"/>
</dbReference>
<sequence length="1147" mass="128152">MAYCRSLPFLILLMLLSFQSLLTAHEDPSYKDIQVGVILDMDSWVGKVVYSCITMAVSDFYRINPHYTTRITFTTRDTKGEPLHALSAALDLLENSKVQAIIGPESTAEARSLEVLELGDKANLPILSFSTTPFFNQNPNLLRIAQDETTQFKCIASMVESFKAKNVVVICEDTANGREMANYMVSAFHEKNIHVAYTSLISTSANHEEIMEELLKLQTMQAVVYVMHTAPSLASNLFSRAKELGMMGEGYMWIVTSKTTNHLDSMDAEAIESMQGAVGFRSYFPASRELHEFVSKWRKEHYSLNPFMEFKEIDPNGIWAYDAVYALAMAVENIQTTNGMSLIRTSLLDEMLRVKFHGLGGEFNLMNGRSISKAMEVVNVIGKGGRKVGFWMMANGGEFVKEIGKPNSSSNHDLESIMLPGGTSTFAKRRVLQTNSKKLRILVPDFSTFPNLVQLNIDPRTNDSGVSGFCWDVFNAAFNALDYGVGIDIIPYPYKDGRSYNDLIDKISFKEYDAAVGDISITSNRSLYVDFTLPFTDLGIGTIAHNPKKNMWIFLDPLSADLWITSACFFLFMGFVIWFIEHRTNKEFQGSTKQQIGITLWFAFSTLVYAHREKLQSNLSRFVVTVWVFVVLVLTSSYTATLSSLLTVQQIAMKETSVGFLGLSSVGVVFNNLNFGGTKIEKLYTPEAYAKALTSGSVDAIVDEILYIKSVLSMYPDSDFSLISTASTTNGFGFAFQKGSPLAREMSTEIAKMREHGTLKALENKWLKRQSTVISKDFSSPSPKILNIYGFRGLFLISGVTMAFALLVSMVLIIRENLHVKIKMQIWRCILTRSSELYAQDSDAELTEYEAVVGDISITTNRSLYVDFTFPFTDLGTGTIARNAKKSIWIFLDPLSTHLWITNGCFFLFLGFVIWLLKIAQMKNFKVQQNSKLEQPSSLPFRPLFMLTIGMKEMSVGFLGVSPSVGVVFNNVNLGGAKIENLYTPEAYIKALTSGGVDAIIDDILYIKAVLAMYPASGFSLISTASTTNGFGFAFKKGSPLAGEMSTQIAKMREDGTLKALEDKWLKRQFALMSKDFSSPSPKFLSLYGLRVLFLISGVTMAFALLLSMVRIIREKLHVKAKIQIWRYILRRSSEIHAQDSDEESSV</sequence>
<evidence type="ECO:0000256" key="9">
    <source>
        <dbReference type="ARBA" id="ARBA00023170"/>
    </source>
</evidence>
<feature type="chain" id="PRO_5040479184" description="Ionotropic glutamate receptor C-terminal domain-containing protein" evidence="14">
    <location>
        <begin position="25"/>
        <end position="1147"/>
    </location>
</feature>
<keyword evidence="7" id="KW-0406">Ion transport</keyword>
<feature type="transmembrane region" description="Helical" evidence="13">
    <location>
        <begin position="1088"/>
        <end position="1110"/>
    </location>
</feature>
<keyword evidence="5 14" id="KW-0732">Signal</keyword>
<protein>
    <recommendedName>
        <fullName evidence="15">Ionotropic glutamate receptor C-terminal domain-containing protein</fullName>
    </recommendedName>
</protein>
<dbReference type="Gene3D" id="3.40.190.10">
    <property type="entry name" value="Periplasmic binding protein-like II"/>
    <property type="match status" value="4"/>
</dbReference>
<dbReference type="FunFam" id="1.10.287.70:FF:000037">
    <property type="entry name" value="Glutamate receptor"/>
    <property type="match status" value="1"/>
</dbReference>
<keyword evidence="11" id="KW-1071">Ligand-gated ion channel</keyword>
<dbReference type="GO" id="GO:0015276">
    <property type="term" value="F:ligand-gated monoatomic ion channel activity"/>
    <property type="evidence" value="ECO:0000318"/>
    <property type="project" value="GO_Central"/>
</dbReference>
<dbReference type="SUPFAM" id="SSF53850">
    <property type="entry name" value="Periplasmic binding protein-like II"/>
    <property type="match status" value="2"/>
</dbReference>
<evidence type="ECO:0000256" key="3">
    <source>
        <dbReference type="ARBA" id="ARBA00022448"/>
    </source>
</evidence>
<evidence type="ECO:0000256" key="14">
    <source>
        <dbReference type="SAM" id="SignalP"/>
    </source>
</evidence>
<evidence type="ECO:0000256" key="13">
    <source>
        <dbReference type="SAM" id="Phobius"/>
    </source>
</evidence>
<evidence type="ECO:0000256" key="5">
    <source>
        <dbReference type="ARBA" id="ARBA00022729"/>
    </source>
</evidence>
<dbReference type="Gene3D" id="3.40.50.2300">
    <property type="match status" value="2"/>
</dbReference>
<dbReference type="EMBL" id="NBSK02000009">
    <property type="protein sequence ID" value="KAJ0187008.1"/>
    <property type="molecule type" value="Genomic_DNA"/>
</dbReference>
<keyword evidence="10" id="KW-0325">Glycoprotein</keyword>
<dbReference type="InterPro" id="IPR001638">
    <property type="entry name" value="Solute-binding_3/MltF_N"/>
</dbReference>